<comment type="function">
    <text evidence="11">Appears to play a role in the switch from cap-dependent to IRES-mediated translation during mitosis, apoptosis and viral infection. Cleaved by some caspases and viral proteases.</text>
</comment>
<reference evidence="17 18" key="1">
    <citation type="journal article" date="2016" name="Nat. Commun.">
        <title>Extremotolerant tardigrade genome and improved radiotolerance of human cultured cells by tardigrade-unique protein.</title>
        <authorList>
            <person name="Hashimoto T."/>
            <person name="Horikawa D.D."/>
            <person name="Saito Y."/>
            <person name="Kuwahara H."/>
            <person name="Kozuka-Hata H."/>
            <person name="Shin-I T."/>
            <person name="Minakuchi Y."/>
            <person name="Ohishi K."/>
            <person name="Motoyama A."/>
            <person name="Aizu T."/>
            <person name="Enomoto A."/>
            <person name="Kondo K."/>
            <person name="Tanaka S."/>
            <person name="Hara Y."/>
            <person name="Koshikawa S."/>
            <person name="Sagara H."/>
            <person name="Miura T."/>
            <person name="Yokobori S."/>
            <person name="Miyagawa K."/>
            <person name="Suzuki Y."/>
            <person name="Kubo T."/>
            <person name="Oyama M."/>
            <person name="Kohara Y."/>
            <person name="Fujiyama A."/>
            <person name="Arakawa K."/>
            <person name="Katayama T."/>
            <person name="Toyoda A."/>
            <person name="Kunieda T."/>
        </authorList>
    </citation>
    <scope>NUCLEOTIDE SEQUENCE [LARGE SCALE GENOMIC DNA]</scope>
    <source>
        <strain evidence="17 18">YOKOZUNA-1</strain>
    </source>
</reference>
<gene>
    <name evidence="17" type="primary">RvY_09505-1</name>
    <name evidence="17" type="synonym">RvY_09505.1</name>
    <name evidence="17" type="ORF">RvY_09505</name>
</gene>
<dbReference type="InterPro" id="IPR003307">
    <property type="entry name" value="W2_domain"/>
</dbReference>
<dbReference type="SMART" id="SM00544">
    <property type="entry name" value="MA3"/>
    <property type="match status" value="1"/>
</dbReference>
<dbReference type="SMART" id="SM00515">
    <property type="entry name" value="eIF5C"/>
    <property type="match status" value="1"/>
</dbReference>
<proteinExistence type="inferred from homology"/>
<feature type="compositionally biased region" description="Polar residues" evidence="14">
    <location>
        <begin position="269"/>
        <end position="279"/>
    </location>
</feature>
<evidence type="ECO:0000256" key="3">
    <source>
        <dbReference type="ARBA" id="ARBA00022491"/>
    </source>
</evidence>
<dbReference type="EMBL" id="BDGG01000004">
    <property type="protein sequence ID" value="GAU98347.1"/>
    <property type="molecule type" value="Genomic_DNA"/>
</dbReference>
<dbReference type="Gene3D" id="1.25.40.180">
    <property type="match status" value="3"/>
</dbReference>
<keyword evidence="18" id="KW-1185">Reference proteome</keyword>
<dbReference type="OrthoDB" id="514777at2759"/>
<feature type="region of interest" description="Disordered" evidence="14">
    <location>
        <begin position="255"/>
        <end position="330"/>
    </location>
</feature>
<evidence type="ECO:0000259" key="15">
    <source>
        <dbReference type="PROSITE" id="PS51363"/>
    </source>
</evidence>
<accession>A0A1D1VF13</accession>
<comment type="caution">
    <text evidence="17">The sequence shown here is derived from an EMBL/GenBank/DDBJ whole genome shotgun (WGS) entry which is preliminary data.</text>
</comment>
<name>A0A1D1VF13_RAMVA</name>
<keyword evidence="8" id="KW-0810">Translation regulation</keyword>
<dbReference type="GO" id="GO:0016281">
    <property type="term" value="C:eukaryotic translation initiation factor 4F complex"/>
    <property type="evidence" value="ECO:0007669"/>
    <property type="project" value="TreeGrafter"/>
</dbReference>
<feature type="domain" description="W2" evidence="15">
    <location>
        <begin position="589"/>
        <end position="774"/>
    </location>
</feature>
<evidence type="ECO:0000256" key="11">
    <source>
        <dbReference type="ARBA" id="ARBA00037759"/>
    </source>
</evidence>
<feature type="domain" description="MI" evidence="16">
    <location>
        <begin position="412"/>
        <end position="533"/>
    </location>
</feature>
<protein>
    <recommendedName>
        <fullName evidence="12">Eukaryotic translation initiation factor 4 gamma 2</fullName>
    </recommendedName>
</protein>
<keyword evidence="9" id="KW-0648">Protein biosynthesis</keyword>
<keyword evidence="7" id="KW-0832">Ubl conjugation</keyword>
<evidence type="ECO:0000256" key="13">
    <source>
        <dbReference type="ARBA" id="ARBA00046720"/>
    </source>
</evidence>
<dbReference type="Pfam" id="PF02020">
    <property type="entry name" value="W2"/>
    <property type="match status" value="1"/>
</dbReference>
<evidence type="ECO:0000259" key="16">
    <source>
        <dbReference type="PROSITE" id="PS51366"/>
    </source>
</evidence>
<evidence type="ECO:0000256" key="8">
    <source>
        <dbReference type="ARBA" id="ARBA00022845"/>
    </source>
</evidence>
<feature type="region of interest" description="Disordered" evidence="14">
    <location>
        <begin position="377"/>
        <end position="410"/>
    </location>
</feature>
<evidence type="ECO:0000256" key="4">
    <source>
        <dbReference type="ARBA" id="ARBA00022499"/>
    </source>
</evidence>
<evidence type="ECO:0000256" key="9">
    <source>
        <dbReference type="ARBA" id="ARBA00022917"/>
    </source>
</evidence>
<dbReference type="GO" id="GO:0006417">
    <property type="term" value="P:regulation of translation"/>
    <property type="evidence" value="ECO:0007669"/>
    <property type="project" value="UniProtKB-KW"/>
</dbReference>
<evidence type="ECO:0000256" key="14">
    <source>
        <dbReference type="SAM" id="MobiDB-lite"/>
    </source>
</evidence>
<dbReference type="PANTHER" id="PTHR23253:SF9">
    <property type="entry name" value="EUKARYOTIC TRANSLATION INITIATION FACTOR 4 GAMMA 2"/>
    <property type="match status" value="1"/>
</dbReference>
<dbReference type="InterPro" id="IPR003890">
    <property type="entry name" value="MIF4G-like_typ-3"/>
</dbReference>
<evidence type="ECO:0000313" key="17">
    <source>
        <dbReference type="EMBL" id="GAU98347.1"/>
    </source>
</evidence>
<evidence type="ECO:0000256" key="1">
    <source>
        <dbReference type="ARBA" id="ARBA00005775"/>
    </source>
</evidence>
<keyword evidence="2" id="KW-0488">Methylation</keyword>
<evidence type="ECO:0000313" key="18">
    <source>
        <dbReference type="Proteomes" id="UP000186922"/>
    </source>
</evidence>
<keyword evidence="3" id="KW-0678">Repressor</keyword>
<dbReference type="STRING" id="947166.A0A1D1VF13"/>
<keyword evidence="10" id="KW-0007">Acetylation</keyword>
<keyword evidence="5" id="KW-0396">Initiation factor</keyword>
<comment type="subunit">
    <text evidence="13">Interacts with the serine/threonine protein kinases MKNK1 and MKNK2. Binds EIF4A and EIF3. Interacts with MIF4GD. Interacts with DAZAP2.</text>
</comment>
<evidence type="ECO:0000256" key="10">
    <source>
        <dbReference type="ARBA" id="ARBA00022990"/>
    </source>
</evidence>
<dbReference type="PROSITE" id="PS51366">
    <property type="entry name" value="MI"/>
    <property type="match status" value="1"/>
</dbReference>
<organism evidence="17 18">
    <name type="scientific">Ramazzottius varieornatus</name>
    <name type="common">Water bear</name>
    <name type="synonym">Tardigrade</name>
    <dbReference type="NCBI Taxonomy" id="947166"/>
    <lineage>
        <taxon>Eukaryota</taxon>
        <taxon>Metazoa</taxon>
        <taxon>Ecdysozoa</taxon>
        <taxon>Tardigrada</taxon>
        <taxon>Eutardigrada</taxon>
        <taxon>Parachela</taxon>
        <taxon>Hypsibioidea</taxon>
        <taxon>Ramazzottiidae</taxon>
        <taxon>Ramazzottius</taxon>
    </lineage>
</organism>
<evidence type="ECO:0000256" key="6">
    <source>
        <dbReference type="ARBA" id="ARBA00022553"/>
    </source>
</evidence>
<dbReference type="InterPro" id="IPR016024">
    <property type="entry name" value="ARM-type_fold"/>
</dbReference>
<dbReference type="SMART" id="SM00543">
    <property type="entry name" value="MIF4G"/>
    <property type="match status" value="1"/>
</dbReference>
<feature type="compositionally biased region" description="Basic and acidic residues" evidence="14">
    <location>
        <begin position="390"/>
        <end position="400"/>
    </location>
</feature>
<dbReference type="GO" id="GO:0003743">
    <property type="term" value="F:translation initiation factor activity"/>
    <property type="evidence" value="ECO:0007669"/>
    <property type="project" value="UniProtKB-KW"/>
</dbReference>
<comment type="similarity">
    <text evidence="1">Belongs to the eukaryotic initiation factor 4G family.</text>
</comment>
<evidence type="ECO:0000256" key="12">
    <source>
        <dbReference type="ARBA" id="ARBA00040449"/>
    </source>
</evidence>
<evidence type="ECO:0000256" key="2">
    <source>
        <dbReference type="ARBA" id="ARBA00022481"/>
    </source>
</evidence>
<dbReference type="PROSITE" id="PS51363">
    <property type="entry name" value="W2"/>
    <property type="match status" value="1"/>
</dbReference>
<dbReference type="GO" id="GO:0003729">
    <property type="term" value="F:mRNA binding"/>
    <property type="evidence" value="ECO:0007669"/>
    <property type="project" value="TreeGrafter"/>
</dbReference>
<dbReference type="InterPro" id="IPR003891">
    <property type="entry name" value="Initiation_fac_eIF4g_MI"/>
</dbReference>
<keyword evidence="6" id="KW-0597">Phosphoprotein</keyword>
<dbReference type="Pfam" id="PF02854">
    <property type="entry name" value="MIF4G"/>
    <property type="match status" value="1"/>
</dbReference>
<dbReference type="AlphaFoldDB" id="A0A1D1VF13"/>
<feature type="compositionally biased region" description="Polar residues" evidence="14">
    <location>
        <begin position="377"/>
        <end position="389"/>
    </location>
</feature>
<evidence type="ECO:0000256" key="5">
    <source>
        <dbReference type="ARBA" id="ARBA00022540"/>
    </source>
</evidence>
<sequence>METIRRAVRSSLNKLTPENFEKVTNELINVALKNEAIVETTIDLIFRKALEEPQYNSLYAQLCRRLSDSAPNKDVFKRVLLTQVQNVYQRRSEISEGRAASAGSVQGAGEDEVRWRKREHLSNIKFIGELGKLDLLHGQILHLCIKELLDRKSSTSIKEKAEDLECLCQMMRIIGKALDSRPDDKILVDDYARHLKEYSVDPTLPSRIRFLCLDIVELRTNKWIPRRIHMVNAPKTIGEIREEIRQEIGANKEAAESARLSPLPAGNFAGSSRYPNSPRTVAEKQQEKQNGTVPPLRPMANFGKGDYARNQPTNQNGNRNRQNGNGGGMQRTSILKVLGQQQMESTKEISLRPKTSFVVQKPVRAMENVLPLKESLSTSNMRSNVQNLSVKEEARPEKPKTGKNAPAMNKAEAHQAVTDIVTAYFDSAKDRLHAVTAIKELNVQKRFKSELIGLMLRMGMEQGEINREKISELITHLMCESWVTEAEIIEGYERLLESLESAACDAKACMAICIAHMIVAGILTFKNATMAFTRGQHFPLILMCLQRLEQLRGPDFVAEQIRLEKIDLLTWFSEKSLTEGSIDHVVDVLDKYGLVYLCPGFRLQSQLGRMLAEGATSAEVETFLRDDCNVEAYNTNDFVVNLIMSLVKHIHYQSAQSPEVKAKSDLEPSRVNEDKFKKLLVNYKELFENHLNTPERQLIGLYAVQSFYHTLGFPKGWMLVWFCVLHELDIVEPETFNTWRDEVNDAYVGKGKALFQVNSWLEWLNTIDSEEELDESEAPDVNGAH</sequence>
<keyword evidence="4" id="KW-1017">Isopeptide bond</keyword>
<dbReference type="PANTHER" id="PTHR23253">
    <property type="entry name" value="EUKARYOTIC TRANSLATION INITIATION FACTOR 4 GAMMA"/>
    <property type="match status" value="1"/>
</dbReference>
<dbReference type="SUPFAM" id="SSF48371">
    <property type="entry name" value="ARM repeat"/>
    <property type="match status" value="3"/>
</dbReference>
<dbReference type="Proteomes" id="UP000186922">
    <property type="component" value="Unassembled WGS sequence"/>
</dbReference>
<evidence type="ECO:0000256" key="7">
    <source>
        <dbReference type="ARBA" id="ARBA00022843"/>
    </source>
</evidence>
<dbReference type="CDD" id="cd11559">
    <property type="entry name" value="W2_eIF4G1_like"/>
    <property type="match status" value="1"/>
</dbReference>
<feature type="compositionally biased region" description="Low complexity" evidence="14">
    <location>
        <begin position="309"/>
        <end position="323"/>
    </location>
</feature>
<dbReference type="Pfam" id="PF02847">
    <property type="entry name" value="MA3"/>
    <property type="match status" value="1"/>
</dbReference>